<dbReference type="AlphaFoldDB" id="A0A1G7ELH9"/>
<dbReference type="GO" id="GO:0000155">
    <property type="term" value="F:phosphorelay sensor kinase activity"/>
    <property type="evidence" value="ECO:0007669"/>
    <property type="project" value="InterPro"/>
</dbReference>
<gene>
    <name evidence="3" type="ORF">SAMN04487992_102395</name>
</gene>
<dbReference type="InterPro" id="IPR010559">
    <property type="entry name" value="Sig_transdc_His_kin_internal"/>
</dbReference>
<dbReference type="RefSeq" id="WP_074537615.1">
    <property type="nucleotide sequence ID" value="NZ_FNBD01000002.1"/>
</dbReference>
<dbReference type="EMBL" id="FNBD01000002">
    <property type="protein sequence ID" value="SDE64528.1"/>
    <property type="molecule type" value="Genomic_DNA"/>
</dbReference>
<dbReference type="Proteomes" id="UP000182114">
    <property type="component" value="Unassembled WGS sequence"/>
</dbReference>
<feature type="transmembrane region" description="Helical" evidence="1">
    <location>
        <begin position="35"/>
        <end position="56"/>
    </location>
</feature>
<keyword evidence="1" id="KW-1133">Transmembrane helix</keyword>
<proteinExistence type="predicted"/>
<evidence type="ECO:0000259" key="2">
    <source>
        <dbReference type="Pfam" id="PF06580"/>
    </source>
</evidence>
<dbReference type="GO" id="GO:0016020">
    <property type="term" value="C:membrane"/>
    <property type="evidence" value="ECO:0007669"/>
    <property type="project" value="InterPro"/>
</dbReference>
<name>A0A1G7ELH9_9FLAO</name>
<evidence type="ECO:0000256" key="1">
    <source>
        <dbReference type="SAM" id="Phobius"/>
    </source>
</evidence>
<reference evidence="4" key="1">
    <citation type="submission" date="2016-10" db="EMBL/GenBank/DDBJ databases">
        <authorList>
            <person name="Varghese N."/>
            <person name="Submissions S."/>
        </authorList>
    </citation>
    <scope>NUCLEOTIDE SEQUENCE [LARGE SCALE GENOMIC DNA]</scope>
    <source>
        <strain evidence="4">DSM 24729</strain>
    </source>
</reference>
<feature type="transmembrane region" description="Helical" evidence="1">
    <location>
        <begin position="12"/>
        <end position="29"/>
    </location>
</feature>
<accession>A0A1G7ELH9</accession>
<keyword evidence="4" id="KW-1185">Reference proteome</keyword>
<evidence type="ECO:0000313" key="4">
    <source>
        <dbReference type="Proteomes" id="UP000182114"/>
    </source>
</evidence>
<dbReference type="PANTHER" id="PTHR34220">
    <property type="entry name" value="SENSOR HISTIDINE KINASE YPDA"/>
    <property type="match status" value="1"/>
</dbReference>
<keyword evidence="1" id="KW-0812">Transmembrane</keyword>
<protein>
    <submittedName>
        <fullName evidence="3">Histidine kinase</fullName>
    </submittedName>
</protein>
<sequence>MIKFLTKNPFWIVQIIGWFVSGLFVASANKSGSNIQALFFLFGSIFIVGIFSTSLLRAYLKKFVSVEKIGIKQIAIIFLGIFLTTISWFLLNFCFGYLVGLLVDSVDLHVKKNFLDSPNIGLFVFILNLFLIIIWTVLYYGIKMLIDYNRSRIDRLRLRDKIKQEQLNILKGHINPEFMFTSLNNIKGLMLEDVSDSRNKLTQLAELLRYSLTKNNINTVLLEEEIAYVYNFIELVFIENKTASTIECHIDEATKKLEIPPMLLLNMIELATKHGVLLHNVKGEIFIHSERREDQLFLTVTHSGASSPKSQRKVLEKSIQQRLKLLYKEEAHFSRTFKEGHTILELVLPIIEEKITEV</sequence>
<keyword evidence="3" id="KW-0808">Transferase</keyword>
<feature type="transmembrane region" description="Helical" evidence="1">
    <location>
        <begin position="120"/>
        <end position="142"/>
    </location>
</feature>
<feature type="domain" description="Signal transduction histidine kinase internal region" evidence="2">
    <location>
        <begin position="166"/>
        <end position="235"/>
    </location>
</feature>
<organism evidence="3 4">
    <name type="scientific">Cellulophaga baltica</name>
    <dbReference type="NCBI Taxonomy" id="76594"/>
    <lineage>
        <taxon>Bacteria</taxon>
        <taxon>Pseudomonadati</taxon>
        <taxon>Bacteroidota</taxon>
        <taxon>Flavobacteriia</taxon>
        <taxon>Flavobacteriales</taxon>
        <taxon>Flavobacteriaceae</taxon>
        <taxon>Cellulophaga</taxon>
    </lineage>
</organism>
<keyword evidence="3" id="KW-0418">Kinase</keyword>
<dbReference type="eggNOG" id="COG2972">
    <property type="taxonomic scope" value="Bacteria"/>
</dbReference>
<dbReference type="Pfam" id="PF06580">
    <property type="entry name" value="His_kinase"/>
    <property type="match status" value="1"/>
</dbReference>
<evidence type="ECO:0000313" key="3">
    <source>
        <dbReference type="EMBL" id="SDE64528.1"/>
    </source>
</evidence>
<dbReference type="PANTHER" id="PTHR34220:SF7">
    <property type="entry name" value="SENSOR HISTIDINE KINASE YPDA"/>
    <property type="match status" value="1"/>
</dbReference>
<dbReference type="InterPro" id="IPR050640">
    <property type="entry name" value="Bact_2-comp_sensor_kinase"/>
</dbReference>
<keyword evidence="1" id="KW-0472">Membrane</keyword>
<feature type="transmembrane region" description="Helical" evidence="1">
    <location>
        <begin position="76"/>
        <end position="100"/>
    </location>
</feature>